<reference evidence="1 2" key="1">
    <citation type="submission" date="2020-08" db="EMBL/GenBank/DDBJ databases">
        <title>Genome sequence of Sphingomonas sediminicola KACC 15039T.</title>
        <authorList>
            <person name="Hyun D.-W."/>
            <person name="Bae J.-W."/>
        </authorList>
    </citation>
    <scope>NUCLEOTIDE SEQUENCE [LARGE SCALE GENOMIC DNA]</scope>
    <source>
        <strain evidence="1 2">KACC 15039</strain>
    </source>
</reference>
<dbReference type="InterPro" id="IPR013433">
    <property type="entry name" value="PHA_gran_rgn"/>
</dbReference>
<gene>
    <name evidence="1" type="ORF">H9L14_11890</name>
</gene>
<name>A0ABX6T8F9_9SPHN</name>
<dbReference type="Pfam" id="PF09650">
    <property type="entry name" value="PHA_gran_rgn"/>
    <property type="match status" value="1"/>
</dbReference>
<dbReference type="Proteomes" id="UP000516105">
    <property type="component" value="Chromosome"/>
</dbReference>
<protein>
    <submittedName>
        <fullName evidence="1">Polyhydroxyalkanoic acid system family protein</fullName>
    </submittedName>
</protein>
<proteinExistence type="predicted"/>
<keyword evidence="2" id="KW-1185">Reference proteome</keyword>
<evidence type="ECO:0000313" key="2">
    <source>
        <dbReference type="Proteomes" id="UP000516105"/>
    </source>
</evidence>
<evidence type="ECO:0000313" key="1">
    <source>
        <dbReference type="EMBL" id="QNP45300.1"/>
    </source>
</evidence>
<dbReference type="RefSeq" id="WP_187708256.1">
    <property type="nucleotide sequence ID" value="NZ_CP060782.1"/>
</dbReference>
<organism evidence="1 2">
    <name type="scientific">Sphingomonas sediminicola</name>
    <dbReference type="NCBI Taxonomy" id="386874"/>
    <lineage>
        <taxon>Bacteria</taxon>
        <taxon>Pseudomonadati</taxon>
        <taxon>Pseudomonadota</taxon>
        <taxon>Alphaproteobacteria</taxon>
        <taxon>Sphingomonadales</taxon>
        <taxon>Sphingomonadaceae</taxon>
        <taxon>Sphingomonas</taxon>
    </lineage>
</organism>
<dbReference type="EMBL" id="CP060782">
    <property type="protein sequence ID" value="QNP45300.1"/>
    <property type="molecule type" value="Genomic_DNA"/>
</dbReference>
<sequence>MERPVEVELPHKLGREEARRRIAGNVHRLEDHIPGGAAQVSSKWVGDQLNLDITAMGQKVAALIDVEETKVRCRVMLPGMLAFFAAPIEAALNMKGRDLLLEDKSKKD</sequence>
<accession>A0ABX6T8F9</accession>